<evidence type="ECO:0000313" key="3">
    <source>
        <dbReference type="Proteomes" id="UP000005239"/>
    </source>
</evidence>
<evidence type="ECO:0000313" key="2">
    <source>
        <dbReference type="EnsemblMetazoa" id="PPA39310.1"/>
    </source>
</evidence>
<dbReference type="EnsemblMetazoa" id="PPA39310.1">
    <property type="protein sequence ID" value="PPA39310.1"/>
    <property type="gene ID" value="WBGene00277679"/>
</dbReference>
<sequence>MPPLSDSLPSLSDTESVYQEDTSSHEDETINLSIVTQLYDTRCDQEAGRFTETPNETSGYLYDIAMLHADILNMMSEEISRIDPGWSQVAINIGCFVRYAELLLPWYIDKEKNREKIAWATETLEKKLDEMMSKKDKEKSRAPSPIILVPRSLSCPALLMPIDTTILLSRDCRKT</sequence>
<reference evidence="2" key="2">
    <citation type="submission" date="2022-06" db="UniProtKB">
        <authorList>
            <consortium name="EnsemblMetazoa"/>
        </authorList>
    </citation>
    <scope>IDENTIFICATION</scope>
    <source>
        <strain evidence="2">PS312</strain>
    </source>
</reference>
<organism evidence="2 3">
    <name type="scientific">Pristionchus pacificus</name>
    <name type="common">Parasitic nematode worm</name>
    <dbReference type="NCBI Taxonomy" id="54126"/>
    <lineage>
        <taxon>Eukaryota</taxon>
        <taxon>Metazoa</taxon>
        <taxon>Ecdysozoa</taxon>
        <taxon>Nematoda</taxon>
        <taxon>Chromadorea</taxon>
        <taxon>Rhabditida</taxon>
        <taxon>Rhabditina</taxon>
        <taxon>Diplogasteromorpha</taxon>
        <taxon>Diplogasteroidea</taxon>
        <taxon>Neodiplogasteridae</taxon>
        <taxon>Pristionchus</taxon>
    </lineage>
</organism>
<dbReference type="Proteomes" id="UP000005239">
    <property type="component" value="Unassembled WGS sequence"/>
</dbReference>
<reference evidence="3" key="1">
    <citation type="journal article" date="2008" name="Nat. Genet.">
        <title>The Pristionchus pacificus genome provides a unique perspective on nematode lifestyle and parasitism.</title>
        <authorList>
            <person name="Dieterich C."/>
            <person name="Clifton S.W."/>
            <person name="Schuster L.N."/>
            <person name="Chinwalla A."/>
            <person name="Delehaunty K."/>
            <person name="Dinkelacker I."/>
            <person name="Fulton L."/>
            <person name="Fulton R."/>
            <person name="Godfrey J."/>
            <person name="Minx P."/>
            <person name="Mitreva M."/>
            <person name="Roeseler W."/>
            <person name="Tian H."/>
            <person name="Witte H."/>
            <person name="Yang S.P."/>
            <person name="Wilson R.K."/>
            <person name="Sommer R.J."/>
        </authorList>
    </citation>
    <scope>NUCLEOTIDE SEQUENCE [LARGE SCALE GENOMIC DNA]</scope>
    <source>
        <strain evidence="3">PS312</strain>
    </source>
</reference>
<evidence type="ECO:0000256" key="1">
    <source>
        <dbReference type="SAM" id="MobiDB-lite"/>
    </source>
</evidence>
<accession>A0A8R1UUS3</accession>
<protein>
    <submittedName>
        <fullName evidence="2">Uncharacterized protein</fullName>
    </submittedName>
</protein>
<dbReference type="AlphaFoldDB" id="A0A2A6BK99"/>
<keyword evidence="3" id="KW-1185">Reference proteome</keyword>
<accession>A0A2A6BK99</accession>
<gene>
    <name evidence="2" type="primary">WBGene00277679</name>
</gene>
<name>A0A2A6BK99_PRIPA</name>
<proteinExistence type="predicted"/>
<feature type="region of interest" description="Disordered" evidence="1">
    <location>
        <begin position="1"/>
        <end position="25"/>
    </location>
</feature>
<feature type="compositionally biased region" description="Low complexity" evidence="1">
    <location>
        <begin position="1"/>
        <end position="13"/>
    </location>
</feature>